<gene>
    <name evidence="1" type="ORF">GCM10007852_00930</name>
</gene>
<reference evidence="1" key="2">
    <citation type="submission" date="2023-01" db="EMBL/GenBank/DDBJ databases">
        <title>Draft genome sequence of Agaribacter marinus strain NBRC 110023.</title>
        <authorList>
            <person name="Sun Q."/>
            <person name="Mori K."/>
        </authorList>
    </citation>
    <scope>NUCLEOTIDE SEQUENCE</scope>
    <source>
        <strain evidence="1">NBRC 110023</strain>
    </source>
</reference>
<evidence type="ECO:0000313" key="1">
    <source>
        <dbReference type="EMBL" id="GLR69185.1"/>
    </source>
</evidence>
<name>A0AA37WJ15_9ALTE</name>
<proteinExistence type="predicted"/>
<comment type="caution">
    <text evidence="1">The sequence shown here is derived from an EMBL/GenBank/DDBJ whole genome shotgun (WGS) entry which is preliminary data.</text>
</comment>
<evidence type="ECO:0008006" key="3">
    <source>
        <dbReference type="Google" id="ProtNLM"/>
    </source>
</evidence>
<dbReference type="Proteomes" id="UP001156601">
    <property type="component" value="Unassembled WGS sequence"/>
</dbReference>
<evidence type="ECO:0000313" key="2">
    <source>
        <dbReference type="Proteomes" id="UP001156601"/>
    </source>
</evidence>
<accession>A0AA37WJ15</accession>
<reference evidence="1" key="1">
    <citation type="journal article" date="2014" name="Int. J. Syst. Evol. Microbiol.">
        <title>Complete genome sequence of Corynebacterium casei LMG S-19264T (=DSM 44701T), isolated from a smear-ripened cheese.</title>
        <authorList>
            <consortium name="US DOE Joint Genome Institute (JGI-PGF)"/>
            <person name="Walter F."/>
            <person name="Albersmeier A."/>
            <person name="Kalinowski J."/>
            <person name="Ruckert C."/>
        </authorList>
    </citation>
    <scope>NUCLEOTIDE SEQUENCE</scope>
    <source>
        <strain evidence="1">NBRC 110023</strain>
    </source>
</reference>
<dbReference type="AlphaFoldDB" id="A0AA37WJ15"/>
<organism evidence="1 2">
    <name type="scientific">Agaribacter marinus</name>
    <dbReference type="NCBI Taxonomy" id="1431249"/>
    <lineage>
        <taxon>Bacteria</taxon>
        <taxon>Pseudomonadati</taxon>
        <taxon>Pseudomonadota</taxon>
        <taxon>Gammaproteobacteria</taxon>
        <taxon>Alteromonadales</taxon>
        <taxon>Alteromonadaceae</taxon>
        <taxon>Agaribacter</taxon>
    </lineage>
</organism>
<dbReference type="InterPro" id="IPR011990">
    <property type="entry name" value="TPR-like_helical_dom_sf"/>
</dbReference>
<dbReference type="EMBL" id="BSOT01000001">
    <property type="protein sequence ID" value="GLR69185.1"/>
    <property type="molecule type" value="Genomic_DNA"/>
</dbReference>
<protein>
    <recommendedName>
        <fullName evidence="3">DUF4034 domain-containing protein</fullName>
    </recommendedName>
</protein>
<keyword evidence="2" id="KW-1185">Reference proteome</keyword>
<dbReference type="Gene3D" id="1.25.40.10">
    <property type="entry name" value="Tetratricopeptide repeat domain"/>
    <property type="match status" value="1"/>
</dbReference>
<dbReference type="RefSeq" id="WP_284215504.1">
    <property type="nucleotide sequence ID" value="NZ_BSOT01000001.1"/>
</dbReference>
<sequence>MHIVLIVILVIIIGGWYFSKTRKESSIRQCSYGNLKAYEILKNTTDYDLLRKQLSEAKTFEERYFYSVSISRLFPLEILERWSNEEPNSADALLCYGARLVQWSWDARGYGRGAQVSEKKWEIFFERLDKTRTVLMKCAEAMPSDPTPWAYMIIVSTWNSDDHDARASYFEEAVERDPYNWAAHMHMVIALSEKWGGDNEEMILFAEQASDTAPVGTDLPAILIKAYLEYWKYLDVFQDKPVEASAFIKAEEIQTKAGTAYLRSLGSEQHTETAVSIFARYNTSAWFWVVKDQERLKNDLNILNDKIEDIHWRWAGPEGELSEAREFANQS</sequence>